<feature type="compositionally biased region" description="Low complexity" evidence="1">
    <location>
        <begin position="563"/>
        <end position="587"/>
    </location>
</feature>
<organism evidence="3 4">
    <name type="scientific">Mizuhopecten yessoensis</name>
    <name type="common">Japanese scallop</name>
    <name type="synonym">Patinopecten yessoensis</name>
    <dbReference type="NCBI Taxonomy" id="6573"/>
    <lineage>
        <taxon>Eukaryota</taxon>
        <taxon>Metazoa</taxon>
        <taxon>Spiralia</taxon>
        <taxon>Lophotrochozoa</taxon>
        <taxon>Mollusca</taxon>
        <taxon>Bivalvia</taxon>
        <taxon>Autobranchia</taxon>
        <taxon>Pteriomorphia</taxon>
        <taxon>Pectinida</taxon>
        <taxon>Pectinoidea</taxon>
        <taxon>Pectinidae</taxon>
        <taxon>Mizuhopecten</taxon>
    </lineage>
</organism>
<evidence type="ECO:0000256" key="2">
    <source>
        <dbReference type="SAM" id="Phobius"/>
    </source>
</evidence>
<feature type="compositionally biased region" description="Polar residues" evidence="1">
    <location>
        <begin position="87"/>
        <end position="96"/>
    </location>
</feature>
<sequence length="893" mass="99134">MTVELALNLDGFFIPVIGGVVGLFLLVYVVGGCLCLGGKQKETSLSTGKYVSGRDTDTAANPVESVTVDVDNGLVPLENGQAGGSLRISNNSQRSPGHSPHHANQRQLPAPPQSNGAVNPTLPMDENDCDDYDHLEKSVKPGNKRGSNYDHVILGEDGSVKIKERKIVSDTDYAEVSIENIYTPVKEQETSANKARVNILETSNEDEYAMVSDEREPMLPENIKGKEDPYAKVKEKEDPYAKVKDKKDPYNKVKEPDDPYNKVKEKDDPYNKVKEKDDPYNKVKEKDDPYNRVKEKDDPYNKVKEKDDPYNKVKEKDDPYNRFKEKDDPYNKVKDDDPYNKVKEKDDPYNKVKDDDPYNRVKEEGESGGSFMDFDPYNKVKDVDPYNKVKDTDPYNKVKDVDPYNRVEDVDPYNRIKGDDPPYNKIKGDDIDDPYNKVDEDDFVDITEDPKYPYSMVDPNRKAKQVTTITVTHNGAEEPTASPAGAPQVVDTFKVEEGTDEYAVVVKNRSDSSSVATVVTESMVTDNPPEVSPYTLPPEPPRNYRSEETSVQAPPSTHGSALPPVSSVNQSQTQTSAATSVSQTSPAEGDAVQDTGPPRREPGYIKLTSRESMASINARRSLNTYETVAETENMYATVEGSSGDGIVQAAPTNPVPSRASLPNDFYAEIGGSGDGVVPAPSPNPIPNRNSLPNDFYAEIGASGEQQARVPAPPSLDSLHLMTKTHHEGRQGSRSSTEESEFRHSIPEQLSPSAFVNSPPYGASARTSYAEPKVSSPNVRGTNGNVILDPNYQTVRDCVNDPDLDCDIDPNYESVEEAKAKAFVLEEKKENGQNSTDTKIKRNHVYEEVKPSSETRGNQTRALRSHMYEDINEVQEQKRELNRKSQVISKSKKM</sequence>
<comment type="caution">
    <text evidence="3">The sequence shown here is derived from an EMBL/GenBank/DDBJ whole genome shotgun (WGS) entry which is preliminary data.</text>
</comment>
<feature type="region of interest" description="Disordered" evidence="1">
    <location>
        <begin position="62"/>
        <end position="150"/>
    </location>
</feature>
<keyword evidence="4" id="KW-1185">Reference proteome</keyword>
<feature type="compositionally biased region" description="Polar residues" evidence="1">
    <location>
        <begin position="774"/>
        <end position="784"/>
    </location>
</feature>
<dbReference type="Proteomes" id="UP000242188">
    <property type="component" value="Unassembled WGS sequence"/>
</dbReference>
<dbReference type="EMBL" id="NEDP02002776">
    <property type="protein sequence ID" value="OWF50069.1"/>
    <property type="molecule type" value="Genomic_DNA"/>
</dbReference>
<feature type="compositionally biased region" description="Polar residues" evidence="1">
    <location>
        <begin position="511"/>
        <end position="525"/>
    </location>
</feature>
<dbReference type="OrthoDB" id="6120255at2759"/>
<evidence type="ECO:0000313" key="4">
    <source>
        <dbReference type="Proteomes" id="UP000242188"/>
    </source>
</evidence>
<feature type="compositionally biased region" description="Basic and acidic residues" evidence="1">
    <location>
        <begin position="724"/>
        <end position="745"/>
    </location>
</feature>
<accession>A0A210QMV8</accession>
<feature type="compositionally biased region" description="Polar residues" evidence="1">
    <location>
        <begin position="549"/>
        <end position="559"/>
    </location>
</feature>
<evidence type="ECO:0000256" key="1">
    <source>
        <dbReference type="SAM" id="MobiDB-lite"/>
    </source>
</evidence>
<protein>
    <submittedName>
        <fullName evidence="3">FMRFamide-related peptides type HF-4</fullName>
    </submittedName>
</protein>
<dbReference type="AlphaFoldDB" id="A0A210QMV8"/>
<feature type="region of interest" description="Disordered" evidence="1">
    <location>
        <begin position="645"/>
        <end position="787"/>
    </location>
</feature>
<feature type="transmembrane region" description="Helical" evidence="2">
    <location>
        <begin position="12"/>
        <end position="36"/>
    </location>
</feature>
<feature type="region of interest" description="Disordered" evidence="1">
    <location>
        <begin position="505"/>
        <end position="611"/>
    </location>
</feature>
<keyword evidence="2" id="KW-0472">Membrane</keyword>
<gene>
    <name evidence="3" type="ORF">KP79_PYT23477</name>
</gene>
<proteinExistence type="predicted"/>
<reference evidence="3 4" key="1">
    <citation type="journal article" date="2017" name="Nat. Ecol. Evol.">
        <title>Scallop genome provides insights into evolution of bilaterian karyotype and development.</title>
        <authorList>
            <person name="Wang S."/>
            <person name="Zhang J."/>
            <person name="Jiao W."/>
            <person name="Li J."/>
            <person name="Xun X."/>
            <person name="Sun Y."/>
            <person name="Guo X."/>
            <person name="Huan P."/>
            <person name="Dong B."/>
            <person name="Zhang L."/>
            <person name="Hu X."/>
            <person name="Sun X."/>
            <person name="Wang J."/>
            <person name="Zhao C."/>
            <person name="Wang Y."/>
            <person name="Wang D."/>
            <person name="Huang X."/>
            <person name="Wang R."/>
            <person name="Lv J."/>
            <person name="Li Y."/>
            <person name="Zhang Z."/>
            <person name="Liu B."/>
            <person name="Lu W."/>
            <person name="Hui Y."/>
            <person name="Liang J."/>
            <person name="Zhou Z."/>
            <person name="Hou R."/>
            <person name="Li X."/>
            <person name="Liu Y."/>
            <person name="Li H."/>
            <person name="Ning X."/>
            <person name="Lin Y."/>
            <person name="Zhao L."/>
            <person name="Xing Q."/>
            <person name="Dou J."/>
            <person name="Li Y."/>
            <person name="Mao J."/>
            <person name="Guo H."/>
            <person name="Dou H."/>
            <person name="Li T."/>
            <person name="Mu C."/>
            <person name="Jiang W."/>
            <person name="Fu Q."/>
            <person name="Fu X."/>
            <person name="Miao Y."/>
            <person name="Liu J."/>
            <person name="Yu Q."/>
            <person name="Li R."/>
            <person name="Liao H."/>
            <person name="Li X."/>
            <person name="Kong Y."/>
            <person name="Jiang Z."/>
            <person name="Chourrout D."/>
            <person name="Li R."/>
            <person name="Bao Z."/>
        </authorList>
    </citation>
    <scope>NUCLEOTIDE SEQUENCE [LARGE SCALE GENOMIC DNA]</scope>
    <source>
        <strain evidence="3 4">PY_sf001</strain>
    </source>
</reference>
<name>A0A210QMV8_MIZYE</name>
<feature type="region of interest" description="Disordered" evidence="1">
    <location>
        <begin position="873"/>
        <end position="893"/>
    </location>
</feature>
<keyword evidence="2" id="KW-0812">Transmembrane</keyword>
<feature type="region of interest" description="Disordered" evidence="1">
    <location>
        <begin position="213"/>
        <end position="459"/>
    </location>
</feature>
<feature type="compositionally biased region" description="Basic and acidic residues" evidence="1">
    <location>
        <begin position="213"/>
        <end position="365"/>
    </location>
</feature>
<feature type="compositionally biased region" description="Basic and acidic residues" evidence="1">
    <location>
        <begin position="837"/>
        <end position="852"/>
    </location>
</feature>
<feature type="region of interest" description="Disordered" evidence="1">
    <location>
        <begin position="826"/>
        <end position="861"/>
    </location>
</feature>
<evidence type="ECO:0000313" key="3">
    <source>
        <dbReference type="EMBL" id="OWF50069.1"/>
    </source>
</evidence>
<dbReference type="STRING" id="6573.A0A210QMV8"/>
<feature type="compositionally biased region" description="Polar residues" evidence="1">
    <location>
        <begin position="883"/>
        <end position="893"/>
    </location>
</feature>
<keyword evidence="2" id="KW-1133">Transmembrane helix</keyword>
<feature type="compositionally biased region" description="Basic and acidic residues" evidence="1">
    <location>
        <begin position="376"/>
        <end position="438"/>
    </location>
</feature>